<dbReference type="AlphaFoldDB" id="Q7VCX6"/>
<dbReference type="EnsemblBacteria" id="AAP99658">
    <property type="protein sequence ID" value="AAP99658"/>
    <property type="gene ID" value="Pro_0614"/>
</dbReference>
<gene>
    <name evidence="1" type="ordered locus">Pro_0614</name>
</gene>
<dbReference type="EMBL" id="AE017126">
    <property type="protein sequence ID" value="AAP99658.1"/>
    <property type="molecule type" value="Genomic_DNA"/>
</dbReference>
<dbReference type="PATRIC" id="fig|167539.5.peg.631"/>
<sequence length="930" mass="107800">MAKAFSSEIKFAAQLVSNDIKFFILQSNLKNKSRILFQLIEKKGYWGEIFKPIFTYWGESKEFDEIKDVLKNTYEDKNSETYDIKGILKKMLTSYSENTIEEDKRRELESKIKHNLNELKIINFVDGNEEESSISKLSLASAQKLSIKVRNTETLTSNELRLVKILLTEAPLIFGYWGPFKCLMKFLDPKLMPVEFGKALGRLAKMKGFSSADIFNSNQYLEEFSNCEDISWMNYFMPVPSKLTCQYMSRRMRRLLSSIGNKEPDIYTTIAENILIEWDSSIQSNSYIPAYILAGSDSILDAKSRYIKIPFIQESRKESYPELWNNNLDKIYSILESIRFSSEVFTFCIQVLLENGQQIPELNEAHLKLALLSSDQKVIKIVLPYIHKYPGTWNKIPSNIWNEFLLNSDLNLFPGIAQIINNSKHEFYTLGSELREIINSNANNDNTLSQLDYKRLGEISQLYLLNYCNKYQWDKANETKDIISQSIELSSLYFNFNNSESQWKRIFKDIDLSVLLYSYISIFKNDSIKEANLSLISKTIFDSVSDDNEELIKLAKVCFENSDESINQLGWEFFKLAANQNYIENQLLDWLKHKDESELLLEQWSKVRLKLVLSFVDRITNLQESISELLTDTAWKFNDDEKTWLISKISELKFVAWNELEQNHLNTLKDVLLSDTDFVKSVGDSLDPEQIKATTPVQQELLIRYINLKPTRIRSDRTFAIGLVAIPNPSIQKIVLSQIINSNEFENCWLTIGELGLPIPLQEVRDFLESISDRNQFTEYVVTCIDSMVSPLRDLGLELLEQENHRIDQNFIAKALVNSDDPKVQARAVKEILTHKWEENSSIASFDRRILITRRKNRRAKEMIKNRLSSNNKIMSNELLTPERKEALLDLAKGSNLRDQEWALKTIALLTCQGVEFNDIQVSNVSPRTD</sequence>
<keyword evidence="2" id="KW-1185">Reference proteome</keyword>
<proteinExistence type="predicted"/>
<dbReference type="Proteomes" id="UP000001420">
    <property type="component" value="Chromosome"/>
</dbReference>
<dbReference type="OrthoDB" id="10006634at2"/>
<protein>
    <submittedName>
        <fullName evidence="1">Uncharacterized protein</fullName>
    </submittedName>
</protein>
<dbReference type="HOGENOM" id="CLU_314460_0_0_3"/>
<name>Q7VCX6_PROMA</name>
<evidence type="ECO:0000313" key="2">
    <source>
        <dbReference type="Proteomes" id="UP000001420"/>
    </source>
</evidence>
<dbReference type="RefSeq" id="WP_011124766.1">
    <property type="nucleotide sequence ID" value="NC_005042.1"/>
</dbReference>
<accession>Q7VCX6</accession>
<dbReference type="STRING" id="167539.Pro_0614"/>
<dbReference type="KEGG" id="pma:Pro_0614"/>
<organism evidence="1 2">
    <name type="scientific">Prochlorococcus marinus (strain SARG / CCMP1375 / SS120)</name>
    <dbReference type="NCBI Taxonomy" id="167539"/>
    <lineage>
        <taxon>Bacteria</taxon>
        <taxon>Bacillati</taxon>
        <taxon>Cyanobacteriota</taxon>
        <taxon>Cyanophyceae</taxon>
        <taxon>Synechococcales</taxon>
        <taxon>Prochlorococcaceae</taxon>
        <taxon>Prochlorococcus</taxon>
    </lineage>
</organism>
<evidence type="ECO:0000313" key="1">
    <source>
        <dbReference type="EMBL" id="AAP99658.1"/>
    </source>
</evidence>
<reference evidence="1 2" key="1">
    <citation type="journal article" date="2003" name="Proc. Natl. Acad. Sci. U.S.A.">
        <title>Genome sequence of the cyanobacterium Prochlorococcus marinus SS120, a nearly minimal oxyphototrophic genome.</title>
        <authorList>
            <person name="Dufresne A."/>
            <person name="Salanoubat M."/>
            <person name="Partensky F."/>
            <person name="Artiguenave F."/>
            <person name="Axmann I.M."/>
            <person name="Barbe V."/>
            <person name="Duprat S."/>
            <person name="Galperin M.Y."/>
            <person name="Koonin E.V."/>
            <person name="Le Gall F."/>
            <person name="Makarova K.S."/>
            <person name="Ostrowski M."/>
            <person name="Oztas S."/>
            <person name="Robert C."/>
            <person name="Rogozin I.B."/>
            <person name="Scanlan D.J."/>
            <person name="Tandeau de Marsac N."/>
            <person name="Weissenbach J."/>
            <person name="Wincker P."/>
            <person name="Wolf Y.I."/>
            <person name="Hess W.R."/>
        </authorList>
    </citation>
    <scope>NUCLEOTIDE SEQUENCE [LARGE SCALE GENOMIC DNA]</scope>
    <source>
        <strain evidence="2">SARG / CCMP1375 / SS120</strain>
    </source>
</reference>